<evidence type="ECO:0000313" key="2">
    <source>
        <dbReference type="EMBL" id="KAJ3504393.1"/>
    </source>
</evidence>
<feature type="compositionally biased region" description="Basic and acidic residues" evidence="1">
    <location>
        <begin position="58"/>
        <end position="67"/>
    </location>
</feature>
<organism evidence="2 3">
    <name type="scientific">Agrocybe chaxingu</name>
    <dbReference type="NCBI Taxonomy" id="84603"/>
    <lineage>
        <taxon>Eukaryota</taxon>
        <taxon>Fungi</taxon>
        <taxon>Dikarya</taxon>
        <taxon>Basidiomycota</taxon>
        <taxon>Agaricomycotina</taxon>
        <taxon>Agaricomycetes</taxon>
        <taxon>Agaricomycetidae</taxon>
        <taxon>Agaricales</taxon>
        <taxon>Agaricineae</taxon>
        <taxon>Strophariaceae</taxon>
        <taxon>Agrocybe</taxon>
    </lineage>
</organism>
<feature type="compositionally biased region" description="Acidic residues" evidence="1">
    <location>
        <begin position="47"/>
        <end position="57"/>
    </location>
</feature>
<keyword evidence="3" id="KW-1185">Reference proteome</keyword>
<evidence type="ECO:0000256" key="1">
    <source>
        <dbReference type="SAM" id="MobiDB-lite"/>
    </source>
</evidence>
<proteinExistence type="predicted"/>
<accession>A0A9W8MT68</accession>
<feature type="region of interest" description="Disordered" evidence="1">
    <location>
        <begin position="1"/>
        <end position="121"/>
    </location>
</feature>
<reference evidence="2" key="1">
    <citation type="submission" date="2022-07" db="EMBL/GenBank/DDBJ databases">
        <title>Genome Sequence of Agrocybe chaxingu.</title>
        <authorList>
            <person name="Buettner E."/>
        </authorList>
    </citation>
    <scope>NUCLEOTIDE SEQUENCE</scope>
    <source>
        <strain evidence="2">MP-N11</strain>
    </source>
</reference>
<protein>
    <submittedName>
        <fullName evidence="2">Uncharacterized protein</fullName>
    </submittedName>
</protein>
<dbReference type="Proteomes" id="UP001148786">
    <property type="component" value="Unassembled WGS sequence"/>
</dbReference>
<feature type="compositionally biased region" description="Basic and acidic residues" evidence="1">
    <location>
        <begin position="84"/>
        <end position="100"/>
    </location>
</feature>
<evidence type="ECO:0000313" key="3">
    <source>
        <dbReference type="Proteomes" id="UP001148786"/>
    </source>
</evidence>
<gene>
    <name evidence="2" type="ORF">NLJ89_g7958</name>
</gene>
<comment type="caution">
    <text evidence="2">The sequence shown here is derived from an EMBL/GenBank/DDBJ whole genome shotgun (WGS) entry which is preliminary data.</text>
</comment>
<dbReference type="AlphaFoldDB" id="A0A9W8MT68"/>
<dbReference type="EMBL" id="JANKHO010001016">
    <property type="protein sequence ID" value="KAJ3504393.1"/>
    <property type="molecule type" value="Genomic_DNA"/>
</dbReference>
<name>A0A9W8MT68_9AGAR</name>
<feature type="compositionally biased region" description="Acidic residues" evidence="1">
    <location>
        <begin position="68"/>
        <end position="83"/>
    </location>
</feature>
<sequence length="148" mass="16250">MVCASRALGLDRLASSSSSSPELRGKGKADAQQRAPLVPLDAYLSAQEEDEQDEGGADDGHELRDEHEREDDDGDEDEDEEPEDERRYRPVLRLDERAEQGGEVIGEEGGQGEEGMEGGLGDEEEDAYVGARYRCVLSLSFHEAYACD</sequence>
<feature type="compositionally biased region" description="Acidic residues" evidence="1">
    <location>
        <begin position="110"/>
        <end position="121"/>
    </location>
</feature>